<evidence type="ECO:0000313" key="7">
    <source>
        <dbReference type="Proteomes" id="UP000625316"/>
    </source>
</evidence>
<organism evidence="6 7">
    <name type="scientific">Romeriopsis navalis LEGE 11480</name>
    <dbReference type="NCBI Taxonomy" id="2777977"/>
    <lineage>
        <taxon>Bacteria</taxon>
        <taxon>Bacillati</taxon>
        <taxon>Cyanobacteriota</taxon>
        <taxon>Cyanophyceae</taxon>
        <taxon>Leptolyngbyales</taxon>
        <taxon>Leptolyngbyaceae</taxon>
        <taxon>Romeriopsis</taxon>
        <taxon>Romeriopsis navalis</taxon>
    </lineage>
</organism>
<comment type="caution">
    <text evidence="6">The sequence shown here is derived from an EMBL/GenBank/DDBJ whole genome shotgun (WGS) entry which is preliminary data.</text>
</comment>
<dbReference type="GO" id="GO:0009253">
    <property type="term" value="P:peptidoglycan catabolic process"/>
    <property type="evidence" value="ECO:0007669"/>
    <property type="project" value="InterPro"/>
</dbReference>
<evidence type="ECO:0000256" key="1">
    <source>
        <dbReference type="ARBA" id="ARBA00022801"/>
    </source>
</evidence>
<keyword evidence="1" id="KW-0378">Hydrolase</keyword>
<accession>A0A928Z0R8</accession>
<dbReference type="Proteomes" id="UP000625316">
    <property type="component" value="Unassembled WGS sequence"/>
</dbReference>
<dbReference type="CDD" id="cd02696">
    <property type="entry name" value="MurNAc-LAA"/>
    <property type="match status" value="1"/>
</dbReference>
<evidence type="ECO:0000256" key="3">
    <source>
        <dbReference type="SAM" id="MobiDB-lite"/>
    </source>
</evidence>
<feature type="domain" description="MurNAc-LAA" evidence="5">
    <location>
        <begin position="473"/>
        <end position="585"/>
    </location>
</feature>
<dbReference type="SUPFAM" id="SSF53187">
    <property type="entry name" value="Zn-dependent exopeptidases"/>
    <property type="match status" value="1"/>
</dbReference>
<dbReference type="Gene3D" id="3.40.630.40">
    <property type="entry name" value="Zn-dependent exopeptidases"/>
    <property type="match status" value="1"/>
</dbReference>
<dbReference type="InterPro" id="IPR003646">
    <property type="entry name" value="SH3-like_bac-type"/>
</dbReference>
<evidence type="ECO:0000256" key="2">
    <source>
        <dbReference type="ARBA" id="ARBA00023316"/>
    </source>
</evidence>
<evidence type="ECO:0000259" key="4">
    <source>
        <dbReference type="SMART" id="SM00287"/>
    </source>
</evidence>
<dbReference type="SMART" id="SM00646">
    <property type="entry name" value="Ami_3"/>
    <property type="match status" value="1"/>
</dbReference>
<dbReference type="Pfam" id="PF01520">
    <property type="entry name" value="Amidase_3"/>
    <property type="match status" value="1"/>
</dbReference>
<sequence length="592" mass="65094">MSLSHGAIAHSIPSVAQTTADPLVNPVKKVSQTILKVVYPRPNHKTTAKQIFLIGTAPQGGQVLVNGQPINRSSGGHFAPSLPLQVGVNEFTLQYGTQTLKLKVTREQKTAAVPTGAKFAKDSLQPTVDIARMPGENICLGAITAPKAQVKATIAGQKLQLQPQPTVILPSNKAVLTNQAEAKESFVGQYRGCVQLTKPGETTVEYTTQLKKQRRKAKSNGKVTILNPTQLEVVQVTAENGVSRTGPSTNYSRLTPLPKGTRASVTGSEGKWLRLDYGAWIKRKETKTISQAVPPRSMIRGVVSRRRGDWTELVFPLQTAVPVAVQQHPQELVLSLYNTTAQTDTIKLIDSPTVAYVNWQQATPDRIDYRLQLKHRQQWGYKLRYQGSSLILSLKHPPQRLGNSRQPLKGITILLDAGHGSSEDPGAVGPTGLAEKEVTLPMTKMVRDRLVKLGAKVVMTREGDDDLWPYQRVAQIDQTEPAIALSIHYNALPDSGDAINTAGVSTFWYNPQAQSLADFLQKYLVQKLNRPSDGVMWNNLALTRPTVAPSVLIELGYMINPEEFEWITNPQEQVKLADTLTAGIVEWFKTRQ</sequence>
<dbReference type="GO" id="GO:0071555">
    <property type="term" value="P:cell wall organization"/>
    <property type="evidence" value="ECO:0007669"/>
    <property type="project" value="UniProtKB-KW"/>
</dbReference>
<name>A0A928Z0R8_9CYAN</name>
<dbReference type="Gene3D" id="2.30.30.40">
    <property type="entry name" value="SH3 Domains"/>
    <property type="match status" value="1"/>
</dbReference>
<protein>
    <submittedName>
        <fullName evidence="6">N-acetylmuramoyl-L-alanine amidase</fullName>
    </submittedName>
</protein>
<keyword evidence="2" id="KW-0961">Cell wall biogenesis/degradation</keyword>
<feature type="compositionally biased region" description="Polar residues" evidence="3">
    <location>
        <begin position="242"/>
        <end position="253"/>
    </location>
</feature>
<proteinExistence type="predicted"/>
<dbReference type="EMBL" id="JADEXQ010000004">
    <property type="protein sequence ID" value="MBE9028561.1"/>
    <property type="molecule type" value="Genomic_DNA"/>
</dbReference>
<dbReference type="GO" id="GO:0030288">
    <property type="term" value="C:outer membrane-bounded periplasmic space"/>
    <property type="evidence" value="ECO:0007669"/>
    <property type="project" value="TreeGrafter"/>
</dbReference>
<gene>
    <name evidence="6" type="ORF">IQ266_02165</name>
</gene>
<evidence type="ECO:0000313" key="6">
    <source>
        <dbReference type="EMBL" id="MBE9028561.1"/>
    </source>
</evidence>
<keyword evidence="7" id="KW-1185">Reference proteome</keyword>
<dbReference type="InterPro" id="IPR002508">
    <property type="entry name" value="MurNAc-LAA_cat"/>
</dbReference>
<dbReference type="PANTHER" id="PTHR30404">
    <property type="entry name" value="N-ACETYLMURAMOYL-L-ALANINE AMIDASE"/>
    <property type="match status" value="1"/>
</dbReference>
<dbReference type="PANTHER" id="PTHR30404:SF0">
    <property type="entry name" value="N-ACETYLMURAMOYL-L-ALANINE AMIDASE AMIC"/>
    <property type="match status" value="1"/>
</dbReference>
<dbReference type="InterPro" id="IPR050695">
    <property type="entry name" value="N-acetylmuramoyl_amidase_3"/>
</dbReference>
<feature type="domain" description="SH3b" evidence="4">
    <location>
        <begin position="231"/>
        <end position="289"/>
    </location>
</feature>
<evidence type="ECO:0000259" key="5">
    <source>
        <dbReference type="SMART" id="SM00646"/>
    </source>
</evidence>
<dbReference type="AlphaFoldDB" id="A0A928Z0R8"/>
<dbReference type="SMART" id="SM00287">
    <property type="entry name" value="SH3b"/>
    <property type="match status" value="1"/>
</dbReference>
<feature type="region of interest" description="Disordered" evidence="3">
    <location>
        <begin position="242"/>
        <end position="265"/>
    </location>
</feature>
<dbReference type="GO" id="GO:0008745">
    <property type="term" value="F:N-acetylmuramoyl-L-alanine amidase activity"/>
    <property type="evidence" value="ECO:0007669"/>
    <property type="project" value="InterPro"/>
</dbReference>
<reference evidence="6" key="1">
    <citation type="submission" date="2020-10" db="EMBL/GenBank/DDBJ databases">
        <authorList>
            <person name="Castelo-Branco R."/>
            <person name="Eusebio N."/>
            <person name="Adriana R."/>
            <person name="Vieira A."/>
            <person name="Brugerolle De Fraissinette N."/>
            <person name="Rezende De Castro R."/>
            <person name="Schneider M.P."/>
            <person name="Vasconcelos V."/>
            <person name="Leao P.N."/>
        </authorList>
    </citation>
    <scope>NUCLEOTIDE SEQUENCE</scope>
    <source>
        <strain evidence="6">LEGE 11480</strain>
    </source>
</reference>